<dbReference type="EMBL" id="BSYO01000016">
    <property type="protein sequence ID" value="GMH16158.1"/>
    <property type="molecule type" value="Genomic_DNA"/>
</dbReference>
<organism evidence="1 2">
    <name type="scientific">Nepenthes gracilis</name>
    <name type="common">Slender pitcher plant</name>
    <dbReference type="NCBI Taxonomy" id="150966"/>
    <lineage>
        <taxon>Eukaryota</taxon>
        <taxon>Viridiplantae</taxon>
        <taxon>Streptophyta</taxon>
        <taxon>Embryophyta</taxon>
        <taxon>Tracheophyta</taxon>
        <taxon>Spermatophyta</taxon>
        <taxon>Magnoliopsida</taxon>
        <taxon>eudicotyledons</taxon>
        <taxon>Gunneridae</taxon>
        <taxon>Pentapetalae</taxon>
        <taxon>Caryophyllales</taxon>
        <taxon>Nepenthaceae</taxon>
        <taxon>Nepenthes</taxon>
    </lineage>
</organism>
<protein>
    <submittedName>
        <fullName evidence="1">Uncharacterized protein</fullName>
    </submittedName>
</protein>
<name>A0AAD3SQH0_NEPGR</name>
<keyword evidence="2" id="KW-1185">Reference proteome</keyword>
<evidence type="ECO:0000313" key="2">
    <source>
        <dbReference type="Proteomes" id="UP001279734"/>
    </source>
</evidence>
<sequence>MSPVSFFEDVLHLVCSRLVVMWRCVVVACCLSFLVCGVLRAVEWCISVLWDSMAGLLTSRFVAVGVCGHCRFCDAPFHSKYFKLPLHLFMEALQAMLIFYTRSCLFEDDAGWQLLFLDAGCCALAWACEWRGGLAVDGSSGSLRVGWQLDPFVAVDSLPENQAHLPSQLGLASVSPSSLLHNQAHLPTQLGLAGIPASPDHPATEQSLNPVDDDDLERSQLTVGAGMKMLELGSLTGLLADNDRSSSEHRAASEVDGAVKPSFDAVPYSVVDGCGWISMSPLLRRSLTHFALAMSCGGVKECCLQGGCS</sequence>
<dbReference type="AlphaFoldDB" id="A0AAD3SQH0"/>
<reference evidence="1" key="1">
    <citation type="submission" date="2023-05" db="EMBL/GenBank/DDBJ databases">
        <title>Nepenthes gracilis genome sequencing.</title>
        <authorList>
            <person name="Fukushima K."/>
        </authorList>
    </citation>
    <scope>NUCLEOTIDE SEQUENCE</scope>
    <source>
        <strain evidence="1">SING2019-196</strain>
    </source>
</reference>
<evidence type="ECO:0000313" key="1">
    <source>
        <dbReference type="EMBL" id="GMH16158.1"/>
    </source>
</evidence>
<comment type="caution">
    <text evidence="1">The sequence shown here is derived from an EMBL/GenBank/DDBJ whole genome shotgun (WGS) entry which is preliminary data.</text>
</comment>
<proteinExistence type="predicted"/>
<accession>A0AAD3SQH0</accession>
<dbReference type="Proteomes" id="UP001279734">
    <property type="component" value="Unassembled WGS sequence"/>
</dbReference>
<gene>
    <name evidence="1" type="ORF">Nepgr_017999</name>
</gene>